<dbReference type="EMBL" id="BAAANY010000032">
    <property type="protein sequence ID" value="GAA1707731.1"/>
    <property type="molecule type" value="Genomic_DNA"/>
</dbReference>
<reference evidence="1 2" key="1">
    <citation type="journal article" date="2019" name="Int. J. Syst. Evol. Microbiol.">
        <title>The Global Catalogue of Microorganisms (GCM) 10K type strain sequencing project: providing services to taxonomists for standard genome sequencing and annotation.</title>
        <authorList>
            <consortium name="The Broad Institute Genomics Platform"/>
            <consortium name="The Broad Institute Genome Sequencing Center for Infectious Disease"/>
            <person name="Wu L."/>
            <person name="Ma J."/>
        </authorList>
    </citation>
    <scope>NUCLEOTIDE SEQUENCE [LARGE SCALE GENOMIC DNA]</scope>
    <source>
        <strain evidence="1 2">JCM 14718</strain>
    </source>
</reference>
<gene>
    <name evidence="1" type="ORF">GCM10009765_66520</name>
</gene>
<sequence>MSKTIIASEFSTAVSETALPDEVEPTSIYPTNVVKGASTTKNGLKYLDLGEDGDHLIILGPPTMAEITAAMHDRAVALGLSDDDVPDAHDFRYTYVRELTLCRDHSTFNAECTRCRLVDDFGSWFDLSGPDERLADPTQADYFPTALWSSFQAG</sequence>
<comment type="caution">
    <text evidence="1">The sequence shown here is derived from an EMBL/GenBank/DDBJ whole genome shotgun (WGS) entry which is preliminary data.</text>
</comment>
<protein>
    <submittedName>
        <fullName evidence="1">Uncharacterized protein</fullName>
    </submittedName>
</protein>
<accession>A0ABN2IM00</accession>
<organism evidence="1 2">
    <name type="scientific">Fodinicola feengrottensis</name>
    <dbReference type="NCBI Taxonomy" id="435914"/>
    <lineage>
        <taxon>Bacteria</taxon>
        <taxon>Bacillati</taxon>
        <taxon>Actinomycetota</taxon>
        <taxon>Actinomycetes</taxon>
        <taxon>Mycobacteriales</taxon>
        <taxon>Fodinicola</taxon>
    </lineage>
</organism>
<name>A0ABN2IM00_9ACTN</name>
<proteinExistence type="predicted"/>
<evidence type="ECO:0000313" key="2">
    <source>
        <dbReference type="Proteomes" id="UP001500618"/>
    </source>
</evidence>
<keyword evidence="2" id="KW-1185">Reference proteome</keyword>
<dbReference type="RefSeq" id="WP_163571165.1">
    <property type="nucleotide sequence ID" value="NZ_BAAANY010000032.1"/>
</dbReference>
<evidence type="ECO:0000313" key="1">
    <source>
        <dbReference type="EMBL" id="GAA1707731.1"/>
    </source>
</evidence>
<dbReference type="Proteomes" id="UP001500618">
    <property type="component" value="Unassembled WGS sequence"/>
</dbReference>